<feature type="signal peptide" evidence="1">
    <location>
        <begin position="1"/>
        <end position="22"/>
    </location>
</feature>
<evidence type="ECO:0000313" key="3">
    <source>
        <dbReference type="EMBL" id="GAL85413.1"/>
    </source>
</evidence>
<reference evidence="3 4" key="1">
    <citation type="submission" date="2014-09" db="EMBL/GenBank/DDBJ databases">
        <title>Sporocytophaga myxococcoides PG-01 genome sequencing.</title>
        <authorList>
            <person name="Liu L."/>
            <person name="Gao P.J."/>
            <person name="Chen G.J."/>
            <person name="Wang L.S."/>
        </authorList>
    </citation>
    <scope>NUCLEOTIDE SEQUENCE [LARGE SCALE GENOMIC DNA]</scope>
    <source>
        <strain evidence="3 4">PG-01</strain>
    </source>
</reference>
<dbReference type="InterPro" id="IPR016047">
    <property type="entry name" value="M23ase_b-sheet_dom"/>
</dbReference>
<name>A0A098LGZ7_9BACT</name>
<dbReference type="eggNOG" id="COG0739">
    <property type="taxonomic scope" value="Bacteria"/>
</dbReference>
<dbReference type="SUPFAM" id="SSF54106">
    <property type="entry name" value="LysM domain"/>
    <property type="match status" value="1"/>
</dbReference>
<comment type="caution">
    <text evidence="3">The sequence shown here is derived from an EMBL/GenBank/DDBJ whole genome shotgun (WGS) entry which is preliminary data.</text>
</comment>
<dbReference type="CDD" id="cd00118">
    <property type="entry name" value="LysM"/>
    <property type="match status" value="1"/>
</dbReference>
<dbReference type="RefSeq" id="WP_045464074.1">
    <property type="nucleotide sequence ID" value="NZ_BBLT01000005.1"/>
</dbReference>
<dbReference type="InterPro" id="IPR011055">
    <property type="entry name" value="Dup_hybrid_motif"/>
</dbReference>
<accession>A0A098LGZ7</accession>
<dbReference type="Gene3D" id="3.10.350.10">
    <property type="entry name" value="LysM domain"/>
    <property type="match status" value="1"/>
</dbReference>
<proteinExistence type="predicted"/>
<dbReference type="SUPFAM" id="SSF51261">
    <property type="entry name" value="Duplicated hybrid motif"/>
    <property type="match status" value="1"/>
</dbReference>
<dbReference type="Pfam" id="PF01476">
    <property type="entry name" value="LysM"/>
    <property type="match status" value="1"/>
</dbReference>
<dbReference type="STRING" id="153721.MYP_2642"/>
<evidence type="ECO:0000313" key="4">
    <source>
        <dbReference type="Proteomes" id="UP000030185"/>
    </source>
</evidence>
<dbReference type="AlphaFoldDB" id="A0A098LGZ7"/>
<feature type="chain" id="PRO_5001937126" evidence="1">
    <location>
        <begin position="23"/>
        <end position="337"/>
    </location>
</feature>
<dbReference type="PROSITE" id="PS51782">
    <property type="entry name" value="LYSM"/>
    <property type="match status" value="1"/>
</dbReference>
<dbReference type="Proteomes" id="UP000030185">
    <property type="component" value="Unassembled WGS sequence"/>
</dbReference>
<evidence type="ECO:0000259" key="2">
    <source>
        <dbReference type="PROSITE" id="PS51782"/>
    </source>
</evidence>
<feature type="domain" description="LysM" evidence="2">
    <location>
        <begin position="292"/>
        <end position="336"/>
    </location>
</feature>
<dbReference type="InterPro" id="IPR050570">
    <property type="entry name" value="Cell_wall_metabolism_enzyme"/>
</dbReference>
<dbReference type="EMBL" id="BBLT01000005">
    <property type="protein sequence ID" value="GAL85413.1"/>
    <property type="molecule type" value="Genomic_DNA"/>
</dbReference>
<dbReference type="InterPro" id="IPR018392">
    <property type="entry name" value="LysM"/>
</dbReference>
<protein>
    <submittedName>
        <fullName evidence="3">M24/M37 family peptidase</fullName>
    </submittedName>
</protein>
<dbReference type="InterPro" id="IPR036779">
    <property type="entry name" value="LysM_dom_sf"/>
</dbReference>
<dbReference type="CDD" id="cd12797">
    <property type="entry name" value="M23_peptidase"/>
    <property type="match status" value="1"/>
</dbReference>
<organism evidence="3 4">
    <name type="scientific">Sporocytophaga myxococcoides</name>
    <dbReference type="NCBI Taxonomy" id="153721"/>
    <lineage>
        <taxon>Bacteria</taxon>
        <taxon>Pseudomonadati</taxon>
        <taxon>Bacteroidota</taxon>
        <taxon>Cytophagia</taxon>
        <taxon>Cytophagales</taxon>
        <taxon>Cytophagaceae</taxon>
        <taxon>Sporocytophaga</taxon>
    </lineage>
</organism>
<evidence type="ECO:0000256" key="1">
    <source>
        <dbReference type="SAM" id="SignalP"/>
    </source>
</evidence>
<dbReference type="PANTHER" id="PTHR21666">
    <property type="entry name" value="PEPTIDASE-RELATED"/>
    <property type="match status" value="1"/>
</dbReference>
<gene>
    <name evidence="3" type="ORF">MYP_2642</name>
</gene>
<keyword evidence="4" id="KW-1185">Reference proteome</keyword>
<dbReference type="SMART" id="SM00257">
    <property type="entry name" value="LysM"/>
    <property type="match status" value="1"/>
</dbReference>
<dbReference type="PANTHER" id="PTHR21666:SF270">
    <property type="entry name" value="MUREIN HYDROLASE ACTIVATOR ENVC"/>
    <property type="match status" value="1"/>
</dbReference>
<dbReference type="OrthoDB" id="9805070at2"/>
<dbReference type="Gene3D" id="2.70.70.10">
    <property type="entry name" value="Glucose Permease (Domain IIA)"/>
    <property type="match status" value="1"/>
</dbReference>
<dbReference type="Pfam" id="PF01551">
    <property type="entry name" value="Peptidase_M23"/>
    <property type="match status" value="1"/>
</dbReference>
<keyword evidence="1" id="KW-0732">Signal</keyword>
<sequence length="337" mass="38525">MQNKKCYSLLIILFFFSLKAFSQEKKNKDFLNVKTPSIEYSVPEAGKILFDEEFVDTSDTENAIYFDPQREPELVSEDTTDIDEGETSIVEVAEQLKMDSIWVTIAEYYSIWDSRTVNPYKRDGSKFSDTLNIHLYDSLGGFNWSMPLTGCHKTSEFGMRHTRWHYGTDLKLEIGDPVVACFDGIVRINQYNAGGYGNYVMIRHYNGLETLYGHLSKSHVSVGQLVKAGELIGDGGNTGRSTGPHLHFEVRYEGNAINPEELYDFPMNTLKSKVFELNPSHFEYLREARKVFYHRVRSGESLGTISKKYRVPVSTICKLNGISTRTTLKVGRKLRIR</sequence>
<dbReference type="GO" id="GO:0004222">
    <property type="term" value="F:metalloendopeptidase activity"/>
    <property type="evidence" value="ECO:0007669"/>
    <property type="project" value="TreeGrafter"/>
</dbReference>